<dbReference type="EMBL" id="SFAN01000041">
    <property type="protein sequence ID" value="TRV24970.1"/>
    <property type="molecule type" value="Genomic_DNA"/>
</dbReference>
<organism evidence="1 2">
    <name type="scientific">Microcystis flos-aquae Mf_WU_F_19750830_S460</name>
    <dbReference type="NCBI Taxonomy" id="2486237"/>
    <lineage>
        <taxon>Bacteria</taxon>
        <taxon>Bacillati</taxon>
        <taxon>Cyanobacteriota</taxon>
        <taxon>Cyanophyceae</taxon>
        <taxon>Oscillatoriophycideae</taxon>
        <taxon>Chroococcales</taxon>
        <taxon>Microcystaceae</taxon>
        <taxon>Microcystis</taxon>
    </lineage>
</organism>
<protein>
    <submittedName>
        <fullName evidence="1">Helix-turn-helix domain-containing protein</fullName>
    </submittedName>
</protein>
<name>A0A552LXQ0_9CHRO</name>
<comment type="caution">
    <text evidence="1">The sequence shown here is derived from an EMBL/GenBank/DDBJ whole genome shotgun (WGS) entry which is preliminary data.</text>
</comment>
<accession>A0A552LXQ0</accession>
<reference evidence="1 2" key="1">
    <citation type="submission" date="2019-01" db="EMBL/GenBank/DDBJ databases">
        <title>Coherence of Microcystis species and biogeography revealed through population genomics.</title>
        <authorList>
            <person name="Perez-Carrascal O.M."/>
            <person name="Terrat Y."/>
            <person name="Giani A."/>
            <person name="Fortin N."/>
            <person name="Tromas N."/>
            <person name="Shapiro B.J."/>
        </authorList>
    </citation>
    <scope>NUCLEOTIDE SEQUENCE [LARGE SCALE GENOMIC DNA]</scope>
    <source>
        <strain evidence="1">Mf_WU_F_19750830_S460</strain>
    </source>
</reference>
<sequence>MSDQCNNKSQKLSPQHLNIEQRNLLYQPSQEGNLSQRQMAVLLGCHQSTTKAIIKK</sequence>
<dbReference type="Proteomes" id="UP000320730">
    <property type="component" value="Unassembled WGS sequence"/>
</dbReference>
<dbReference type="AlphaFoldDB" id="A0A552LXQ0"/>
<evidence type="ECO:0000313" key="1">
    <source>
        <dbReference type="EMBL" id="TRV24970.1"/>
    </source>
</evidence>
<proteinExistence type="predicted"/>
<evidence type="ECO:0000313" key="2">
    <source>
        <dbReference type="Proteomes" id="UP000320730"/>
    </source>
</evidence>
<gene>
    <name evidence="1" type="ORF">EWV40_05410</name>
</gene>